<gene>
    <name evidence="1" type="ORF">BWD09_00650</name>
</gene>
<accession>A0A1X3DGF9</accession>
<keyword evidence="2" id="KW-1185">Reference proteome</keyword>
<organism evidence="1 2">
    <name type="scientific">Neisseria dentiae</name>
    <dbReference type="NCBI Taxonomy" id="194197"/>
    <lineage>
        <taxon>Bacteria</taxon>
        <taxon>Pseudomonadati</taxon>
        <taxon>Pseudomonadota</taxon>
        <taxon>Betaproteobacteria</taxon>
        <taxon>Neisseriales</taxon>
        <taxon>Neisseriaceae</taxon>
        <taxon>Neisseria</taxon>
    </lineage>
</organism>
<reference evidence="2" key="1">
    <citation type="submission" date="2017-01" db="EMBL/GenBank/DDBJ databases">
        <authorList>
            <person name="Wolfgang W.J."/>
            <person name="Cole J."/>
            <person name="Wroblewski D."/>
            <person name="Mcginnis J."/>
            <person name="Musser K.A."/>
        </authorList>
    </citation>
    <scope>NUCLEOTIDE SEQUENCE [LARGE SCALE GENOMIC DNA]</scope>
    <source>
        <strain evidence="2">DSM 19151</strain>
    </source>
</reference>
<proteinExistence type="predicted"/>
<dbReference type="EMBL" id="MTBO01000001">
    <property type="protein sequence ID" value="OSI18802.1"/>
    <property type="molecule type" value="Genomic_DNA"/>
</dbReference>
<evidence type="ECO:0000313" key="1">
    <source>
        <dbReference type="EMBL" id="OSI18802.1"/>
    </source>
</evidence>
<protein>
    <submittedName>
        <fullName evidence="1">Uncharacterized protein</fullName>
    </submittedName>
</protein>
<sequence>MIVSFTAAEAFLTFRPFSASRYLIRSDNRAKVLSYASQLLKRQRMLLMGKLMSSKSQKQ</sequence>
<dbReference type="Proteomes" id="UP000193118">
    <property type="component" value="Unassembled WGS sequence"/>
</dbReference>
<name>A0A1X3DGF9_9NEIS</name>
<dbReference type="AlphaFoldDB" id="A0A1X3DGF9"/>
<comment type="caution">
    <text evidence="1">The sequence shown here is derived from an EMBL/GenBank/DDBJ whole genome shotgun (WGS) entry which is preliminary data.</text>
</comment>
<evidence type="ECO:0000313" key="2">
    <source>
        <dbReference type="Proteomes" id="UP000193118"/>
    </source>
</evidence>